<gene>
    <name evidence="2" type="ORF">LCGC14_2507080</name>
</gene>
<keyword evidence="1" id="KW-0472">Membrane</keyword>
<feature type="non-terminal residue" evidence="2">
    <location>
        <position position="1"/>
    </location>
</feature>
<keyword evidence="1" id="KW-0812">Transmembrane</keyword>
<dbReference type="AlphaFoldDB" id="A0A0F9BNA0"/>
<evidence type="ECO:0000313" key="2">
    <source>
        <dbReference type="EMBL" id="KKL15292.1"/>
    </source>
</evidence>
<name>A0A0F9BNA0_9ZZZZ</name>
<protein>
    <submittedName>
        <fullName evidence="2">Uncharacterized protein</fullName>
    </submittedName>
</protein>
<sequence length="42" mass="4825">DGTENIANIIKTIKEKIMPLSFTFTFQTPSSLIIILINYYEC</sequence>
<organism evidence="2">
    <name type="scientific">marine sediment metagenome</name>
    <dbReference type="NCBI Taxonomy" id="412755"/>
    <lineage>
        <taxon>unclassified sequences</taxon>
        <taxon>metagenomes</taxon>
        <taxon>ecological metagenomes</taxon>
    </lineage>
</organism>
<proteinExistence type="predicted"/>
<keyword evidence="1" id="KW-1133">Transmembrane helix</keyword>
<accession>A0A0F9BNA0</accession>
<dbReference type="EMBL" id="LAZR01040116">
    <property type="protein sequence ID" value="KKL15292.1"/>
    <property type="molecule type" value="Genomic_DNA"/>
</dbReference>
<reference evidence="2" key="1">
    <citation type="journal article" date="2015" name="Nature">
        <title>Complex archaea that bridge the gap between prokaryotes and eukaryotes.</title>
        <authorList>
            <person name="Spang A."/>
            <person name="Saw J.H."/>
            <person name="Jorgensen S.L."/>
            <person name="Zaremba-Niedzwiedzka K."/>
            <person name="Martijn J."/>
            <person name="Lind A.E."/>
            <person name="van Eijk R."/>
            <person name="Schleper C."/>
            <person name="Guy L."/>
            <person name="Ettema T.J."/>
        </authorList>
    </citation>
    <scope>NUCLEOTIDE SEQUENCE</scope>
</reference>
<evidence type="ECO:0000256" key="1">
    <source>
        <dbReference type="SAM" id="Phobius"/>
    </source>
</evidence>
<comment type="caution">
    <text evidence="2">The sequence shown here is derived from an EMBL/GenBank/DDBJ whole genome shotgun (WGS) entry which is preliminary data.</text>
</comment>
<feature type="transmembrane region" description="Helical" evidence="1">
    <location>
        <begin position="20"/>
        <end position="40"/>
    </location>
</feature>